<dbReference type="Pfam" id="PF12833">
    <property type="entry name" value="HTH_18"/>
    <property type="match status" value="1"/>
</dbReference>
<organism evidence="6 7">
    <name type="scientific">Neolewinella agarilytica</name>
    <dbReference type="NCBI Taxonomy" id="478744"/>
    <lineage>
        <taxon>Bacteria</taxon>
        <taxon>Pseudomonadati</taxon>
        <taxon>Bacteroidota</taxon>
        <taxon>Saprospiria</taxon>
        <taxon>Saprospirales</taxon>
        <taxon>Lewinellaceae</taxon>
        <taxon>Neolewinella</taxon>
    </lineage>
</organism>
<dbReference type="GO" id="GO:0043565">
    <property type="term" value="F:sequence-specific DNA binding"/>
    <property type="evidence" value="ECO:0007669"/>
    <property type="project" value="InterPro"/>
</dbReference>
<dbReference type="PANTHER" id="PTHR43280">
    <property type="entry name" value="ARAC-FAMILY TRANSCRIPTIONAL REGULATOR"/>
    <property type="match status" value="1"/>
</dbReference>
<evidence type="ECO:0000256" key="1">
    <source>
        <dbReference type="ARBA" id="ARBA00023015"/>
    </source>
</evidence>
<feature type="transmembrane region" description="Helical" evidence="4">
    <location>
        <begin position="12"/>
        <end position="31"/>
    </location>
</feature>
<dbReference type="Proteomes" id="UP000199021">
    <property type="component" value="Unassembled WGS sequence"/>
</dbReference>
<feature type="transmembrane region" description="Helical" evidence="4">
    <location>
        <begin position="71"/>
        <end position="90"/>
    </location>
</feature>
<dbReference type="GO" id="GO:0003700">
    <property type="term" value="F:DNA-binding transcription factor activity"/>
    <property type="evidence" value="ECO:0007669"/>
    <property type="project" value="InterPro"/>
</dbReference>
<dbReference type="SUPFAM" id="SSF46689">
    <property type="entry name" value="Homeodomain-like"/>
    <property type="match status" value="1"/>
</dbReference>
<keyword evidence="7" id="KW-1185">Reference proteome</keyword>
<dbReference type="Gene3D" id="1.10.10.60">
    <property type="entry name" value="Homeodomain-like"/>
    <property type="match status" value="2"/>
</dbReference>
<sequence length="384" mass="44137">MLLFVRGITLLNTMLSVGVFLGISLTVFLLAKQSQKSYANIFLALVVLCYTIFILPGYLYGARILQYVPHISNTGALIYPLLGPLIYLYAKASTQRSFRLQLRDFLHVTPFLFFLIIDWDFLVISGPEKYAHYENLIIRGVYPMPVWERLAKVLVSSVYFLLSIRFIFRYQKHLSATSTSIDRTYSQWLLLFSSVLLVPLVIIALVAFTQYEVVSVTIFAFCFVFFIIVVYAAALLKPRLFHRFPNQMESESAQEIAQKKYESSNLRESQKEQMVNKLLTYVTTEKPYLEPELTLGQLAEQVDIPSHYLSQIINEKIQQSFGDFINSYRVEKAKAMLTDDNYSHFTIIATAYEAGFNSKTAFYEAFKKFTGSTPSKYRKSLISS</sequence>
<keyword evidence="4" id="KW-0472">Membrane</keyword>
<keyword evidence="2" id="KW-0238">DNA-binding</keyword>
<accession>A0A1H9C9D4</accession>
<evidence type="ECO:0000313" key="7">
    <source>
        <dbReference type="Proteomes" id="UP000199021"/>
    </source>
</evidence>
<dbReference type="PROSITE" id="PS01124">
    <property type="entry name" value="HTH_ARAC_FAMILY_2"/>
    <property type="match status" value="1"/>
</dbReference>
<keyword evidence="3" id="KW-0804">Transcription</keyword>
<gene>
    <name evidence="6" type="ORF">SAMN05444359_104113</name>
</gene>
<dbReference type="PANTHER" id="PTHR43280:SF29">
    <property type="entry name" value="ARAC-FAMILY TRANSCRIPTIONAL REGULATOR"/>
    <property type="match status" value="1"/>
</dbReference>
<feature type="transmembrane region" description="Helical" evidence="4">
    <location>
        <begin position="102"/>
        <end position="124"/>
    </location>
</feature>
<evidence type="ECO:0000313" key="6">
    <source>
        <dbReference type="EMBL" id="SEP97754.1"/>
    </source>
</evidence>
<dbReference type="AlphaFoldDB" id="A0A1H9C9D4"/>
<dbReference type="PROSITE" id="PS00041">
    <property type="entry name" value="HTH_ARAC_FAMILY_1"/>
    <property type="match status" value="1"/>
</dbReference>
<reference evidence="7" key="1">
    <citation type="submission" date="2016-10" db="EMBL/GenBank/DDBJ databases">
        <authorList>
            <person name="Varghese N."/>
            <person name="Submissions S."/>
        </authorList>
    </citation>
    <scope>NUCLEOTIDE SEQUENCE [LARGE SCALE GENOMIC DNA]</scope>
    <source>
        <strain evidence="7">DSM 24740</strain>
    </source>
</reference>
<proteinExistence type="predicted"/>
<feature type="domain" description="HTH araC/xylS-type" evidence="5">
    <location>
        <begin position="276"/>
        <end position="380"/>
    </location>
</feature>
<dbReference type="InterPro" id="IPR009057">
    <property type="entry name" value="Homeodomain-like_sf"/>
</dbReference>
<dbReference type="SMART" id="SM00342">
    <property type="entry name" value="HTH_ARAC"/>
    <property type="match status" value="1"/>
</dbReference>
<feature type="transmembrane region" description="Helical" evidence="4">
    <location>
        <begin position="38"/>
        <end position="59"/>
    </location>
</feature>
<name>A0A1H9C9D4_9BACT</name>
<dbReference type="RefSeq" id="WP_090165979.1">
    <property type="nucleotide sequence ID" value="NZ_FOFB01000004.1"/>
</dbReference>
<dbReference type="InterPro" id="IPR018060">
    <property type="entry name" value="HTH_AraC"/>
</dbReference>
<evidence type="ECO:0000256" key="2">
    <source>
        <dbReference type="ARBA" id="ARBA00023125"/>
    </source>
</evidence>
<feature type="transmembrane region" description="Helical" evidence="4">
    <location>
        <begin position="150"/>
        <end position="168"/>
    </location>
</feature>
<dbReference type="InParanoid" id="A0A1H9C9D4"/>
<feature type="transmembrane region" description="Helical" evidence="4">
    <location>
        <begin position="214"/>
        <end position="236"/>
    </location>
</feature>
<evidence type="ECO:0000256" key="3">
    <source>
        <dbReference type="ARBA" id="ARBA00023163"/>
    </source>
</evidence>
<keyword evidence="1" id="KW-0805">Transcription regulation</keyword>
<keyword evidence="4" id="KW-1133">Transmembrane helix</keyword>
<protein>
    <submittedName>
        <fullName evidence="6">Helix-turn-helix domain-containing protein</fullName>
    </submittedName>
</protein>
<evidence type="ECO:0000259" key="5">
    <source>
        <dbReference type="PROSITE" id="PS01124"/>
    </source>
</evidence>
<dbReference type="InterPro" id="IPR018062">
    <property type="entry name" value="HTH_AraC-typ_CS"/>
</dbReference>
<dbReference type="EMBL" id="FOFB01000004">
    <property type="protein sequence ID" value="SEP97754.1"/>
    <property type="molecule type" value="Genomic_DNA"/>
</dbReference>
<evidence type="ECO:0000256" key="4">
    <source>
        <dbReference type="SAM" id="Phobius"/>
    </source>
</evidence>
<feature type="transmembrane region" description="Helical" evidence="4">
    <location>
        <begin position="188"/>
        <end position="208"/>
    </location>
</feature>
<keyword evidence="4" id="KW-0812">Transmembrane</keyword>
<dbReference type="OrthoDB" id="5492415at2"/>
<dbReference type="STRING" id="478744.SAMN05444359_104113"/>